<evidence type="ECO:0000256" key="1">
    <source>
        <dbReference type="ARBA" id="ARBA00001863"/>
    </source>
</evidence>
<dbReference type="PRINTS" id="PR00736">
    <property type="entry name" value="GLHYDRLASE15"/>
</dbReference>
<dbReference type="EMBL" id="MCGN01000004">
    <property type="protein sequence ID" value="ORY97458.1"/>
    <property type="molecule type" value="Genomic_DNA"/>
</dbReference>
<dbReference type="Pfam" id="PF03370">
    <property type="entry name" value="CBM_21"/>
    <property type="match status" value="1"/>
</dbReference>
<evidence type="ECO:0000259" key="10">
    <source>
        <dbReference type="PROSITE" id="PS51159"/>
    </source>
</evidence>
<evidence type="ECO:0000313" key="12">
    <source>
        <dbReference type="Proteomes" id="UP000242180"/>
    </source>
</evidence>
<keyword evidence="12" id="KW-1185">Reference proteome</keyword>
<evidence type="ECO:0000256" key="8">
    <source>
        <dbReference type="SAM" id="MobiDB-lite"/>
    </source>
</evidence>
<dbReference type="STRING" id="13706.A0A1X2HEV7"/>
<evidence type="ECO:0000256" key="4">
    <source>
        <dbReference type="ARBA" id="ARBA00022801"/>
    </source>
</evidence>
<sequence>MQLNLYWKSLAVLALIQMVMAATVPTTQVQLDYYTYSNNVLSGRIYVQNIAYSKVVKVIYSDASGNWNNNGNTISASYVESISGTNYEYWDFSATIGTAGIKQFYLRYDVSGSTYYDNNGGDNNNYNVVATTSTTSSSTTTTTATTTTATKTTSTTSATATPTSSATFPSGNSTITTWAKSQKDISWKTLLTSLNPSGTAKGFIAASLSTSNPDYYYAWTRDSALVARTMVNMYNTTEAGSASVLGLLQDYVTFQINAMSTSTVCNCLGEPKFNPDGSSYTGAWGRPQNDGPAERASTFILFADSYIAQGGQLSYVTGTLAPAIYKDLNYVVSTWSNNCFDLWEEVNGRHMFTLAVMRRALLDGVNFASRIGDTTYSSTWSSTASSIQSTLSGYYLSSGNYITTVQNFQSGVSKAGYDVSTLIAANVAGMGDGFFTPGSDEVLATAVAIENKFSSLYGVNANKASYLGTAIGRYPEDTYNGYGNGQGNPWFIATAAYAELYYRAILEWQTKSSIVVNSKNLGFFSKFDSSAAVGTTYTPGTTAYSNMVQNVALAADRFLSTVQLHAATNGSMSEQFNRDTGVMQGARDLTWSHSAFITAARAKLGSPVY</sequence>
<dbReference type="Proteomes" id="UP000242180">
    <property type="component" value="Unassembled WGS sequence"/>
</dbReference>
<comment type="caution">
    <text evidence="11">The sequence shown here is derived from an EMBL/GenBank/DDBJ whole genome shotgun (WGS) entry which is preliminary data.</text>
</comment>
<dbReference type="Gene3D" id="1.50.10.10">
    <property type="match status" value="1"/>
</dbReference>
<evidence type="ECO:0000313" key="11">
    <source>
        <dbReference type="EMBL" id="ORY97458.1"/>
    </source>
</evidence>
<keyword evidence="5" id="KW-0119">Carbohydrate metabolism</keyword>
<evidence type="ECO:0000256" key="6">
    <source>
        <dbReference type="ARBA" id="ARBA00023295"/>
    </source>
</evidence>
<keyword evidence="4" id="KW-0378">Hydrolase</keyword>
<protein>
    <recommendedName>
        <fullName evidence="3">glucan 1,4-alpha-glucosidase</fullName>
        <ecNumber evidence="3">3.2.1.3</ecNumber>
    </recommendedName>
</protein>
<evidence type="ECO:0000256" key="5">
    <source>
        <dbReference type="ARBA" id="ARBA00023277"/>
    </source>
</evidence>
<organism evidence="11 12">
    <name type="scientific">Syncephalastrum racemosum</name>
    <name type="common">Filamentous fungus</name>
    <dbReference type="NCBI Taxonomy" id="13706"/>
    <lineage>
        <taxon>Eukaryota</taxon>
        <taxon>Fungi</taxon>
        <taxon>Fungi incertae sedis</taxon>
        <taxon>Mucoromycota</taxon>
        <taxon>Mucoromycotina</taxon>
        <taxon>Mucoromycetes</taxon>
        <taxon>Mucorales</taxon>
        <taxon>Syncephalastraceae</taxon>
        <taxon>Syncephalastrum</taxon>
    </lineage>
</organism>
<dbReference type="InterPro" id="IPR011613">
    <property type="entry name" value="GH15-like"/>
</dbReference>
<feature type="signal peptide" evidence="9">
    <location>
        <begin position="1"/>
        <end position="21"/>
    </location>
</feature>
<evidence type="ECO:0000256" key="7">
    <source>
        <dbReference type="ARBA" id="ARBA00023326"/>
    </source>
</evidence>
<name>A0A1X2HEV7_SYNRA</name>
<keyword evidence="9" id="KW-0732">Signal</keyword>
<evidence type="ECO:0000256" key="9">
    <source>
        <dbReference type="SAM" id="SignalP"/>
    </source>
</evidence>
<dbReference type="GO" id="GO:0000324">
    <property type="term" value="C:fungal-type vacuole"/>
    <property type="evidence" value="ECO:0007669"/>
    <property type="project" value="TreeGrafter"/>
</dbReference>
<dbReference type="InterPro" id="IPR038175">
    <property type="entry name" value="CBM21_dom_sf"/>
</dbReference>
<comment type="catalytic activity">
    <reaction evidence="1">
        <text>Hydrolysis of terminal (1-&gt;4)-linked alpha-D-glucose residues successively from non-reducing ends of the chains with release of beta-D-glucose.</text>
        <dbReference type="EC" id="3.2.1.3"/>
    </reaction>
</comment>
<dbReference type="PANTHER" id="PTHR31616">
    <property type="entry name" value="TREHALASE"/>
    <property type="match status" value="1"/>
</dbReference>
<dbReference type="GO" id="GO:0000272">
    <property type="term" value="P:polysaccharide catabolic process"/>
    <property type="evidence" value="ECO:0007669"/>
    <property type="project" value="UniProtKB-KW"/>
</dbReference>
<dbReference type="AlphaFoldDB" id="A0A1X2HEV7"/>
<evidence type="ECO:0000256" key="2">
    <source>
        <dbReference type="ARBA" id="ARBA00006188"/>
    </source>
</evidence>
<accession>A0A1X2HEV7</accession>
<feature type="chain" id="PRO_5012868997" description="glucan 1,4-alpha-glucosidase" evidence="9">
    <location>
        <begin position="22"/>
        <end position="609"/>
    </location>
</feature>
<dbReference type="InterPro" id="IPR000165">
    <property type="entry name" value="Glucoamylase"/>
</dbReference>
<comment type="similarity">
    <text evidence="2">Belongs to the glycosyl hydrolase 15 family.</text>
</comment>
<dbReference type="OMA" id="MAPRFWT"/>
<dbReference type="PANTHER" id="PTHR31616:SF9">
    <property type="entry name" value="GLUCOAMYLASE, INTRACELLULAR SPORULATION-SPECIFIC"/>
    <property type="match status" value="1"/>
</dbReference>
<dbReference type="Gene3D" id="2.60.40.2440">
    <property type="entry name" value="Carbohydrate binding type-21 domain"/>
    <property type="match status" value="1"/>
</dbReference>
<evidence type="ECO:0000256" key="3">
    <source>
        <dbReference type="ARBA" id="ARBA00012593"/>
    </source>
</evidence>
<dbReference type="OrthoDB" id="6123450at2759"/>
<dbReference type="Pfam" id="PF00723">
    <property type="entry name" value="Glyco_hydro_15"/>
    <property type="match status" value="1"/>
</dbReference>
<dbReference type="GO" id="GO:0004339">
    <property type="term" value="F:glucan 1,4-alpha-glucosidase activity"/>
    <property type="evidence" value="ECO:0007669"/>
    <property type="project" value="UniProtKB-EC"/>
</dbReference>
<reference evidence="11 12" key="1">
    <citation type="submission" date="2016-07" db="EMBL/GenBank/DDBJ databases">
        <title>Pervasive Adenine N6-methylation of Active Genes in Fungi.</title>
        <authorList>
            <consortium name="DOE Joint Genome Institute"/>
            <person name="Mondo S.J."/>
            <person name="Dannebaum R.O."/>
            <person name="Kuo R.C."/>
            <person name="Labutti K."/>
            <person name="Haridas S."/>
            <person name="Kuo A."/>
            <person name="Salamov A."/>
            <person name="Ahrendt S.R."/>
            <person name="Lipzen A."/>
            <person name="Sullivan W."/>
            <person name="Andreopoulos W.B."/>
            <person name="Clum A."/>
            <person name="Lindquist E."/>
            <person name="Daum C."/>
            <person name="Ramamoorthy G.K."/>
            <person name="Gryganskyi A."/>
            <person name="Culley D."/>
            <person name="Magnuson J.K."/>
            <person name="James T.Y."/>
            <person name="O'Malley M.A."/>
            <person name="Stajich J.E."/>
            <person name="Spatafora J.W."/>
            <person name="Visel A."/>
            <person name="Grigoriev I.V."/>
        </authorList>
    </citation>
    <scope>NUCLEOTIDE SEQUENCE [LARGE SCALE GENOMIC DNA]</scope>
    <source>
        <strain evidence="11 12">NRRL 2496</strain>
    </source>
</reference>
<dbReference type="SUPFAM" id="SSF48208">
    <property type="entry name" value="Six-hairpin glycosidases"/>
    <property type="match status" value="1"/>
</dbReference>
<keyword evidence="6" id="KW-0326">Glycosidase</keyword>
<dbReference type="PROSITE" id="PS51159">
    <property type="entry name" value="CBM21"/>
    <property type="match status" value="1"/>
</dbReference>
<dbReference type="InterPro" id="IPR005036">
    <property type="entry name" value="CBM21_dom"/>
</dbReference>
<feature type="region of interest" description="Disordered" evidence="8">
    <location>
        <begin position="136"/>
        <end position="166"/>
    </location>
</feature>
<feature type="domain" description="CBM21" evidence="10">
    <location>
        <begin position="21"/>
        <end position="127"/>
    </location>
</feature>
<proteinExistence type="inferred from homology"/>
<keyword evidence="7" id="KW-0624">Polysaccharide degradation</keyword>
<dbReference type="FunCoup" id="A0A1X2HEV7">
    <property type="interactions" value="80"/>
</dbReference>
<dbReference type="EC" id="3.2.1.3" evidence="3"/>
<dbReference type="InterPro" id="IPR008928">
    <property type="entry name" value="6-hairpin_glycosidase_sf"/>
</dbReference>
<dbReference type="InParanoid" id="A0A1X2HEV7"/>
<dbReference type="InterPro" id="IPR012341">
    <property type="entry name" value="6hp_glycosidase-like_sf"/>
</dbReference>
<gene>
    <name evidence="11" type="ORF">BCR43DRAFT_545732</name>
</gene>